<dbReference type="InterPro" id="IPR039697">
    <property type="entry name" value="Alcohol_dehydrogenase_Fe"/>
</dbReference>
<dbReference type="InterPro" id="IPR018211">
    <property type="entry name" value="ADH_Fe_CS"/>
</dbReference>
<dbReference type="CDD" id="cd08551">
    <property type="entry name" value="Fe-ADH"/>
    <property type="match status" value="1"/>
</dbReference>
<evidence type="ECO:0000259" key="5">
    <source>
        <dbReference type="Pfam" id="PF25137"/>
    </source>
</evidence>
<dbReference type="PANTHER" id="PTHR11496">
    <property type="entry name" value="ALCOHOL DEHYDROGENASE"/>
    <property type="match status" value="1"/>
</dbReference>
<accession>E3HBA8</accession>
<dbReference type="PANTHER" id="PTHR11496:SF102">
    <property type="entry name" value="ALCOHOL DEHYDROGENASE 4"/>
    <property type="match status" value="1"/>
</dbReference>
<dbReference type="GO" id="GO:0004022">
    <property type="term" value="F:alcohol dehydrogenase (NAD+) activity"/>
    <property type="evidence" value="ECO:0007669"/>
    <property type="project" value="TreeGrafter"/>
</dbReference>
<name>E3HBA8_ILYPC</name>
<organism evidence="6 7">
    <name type="scientific">Ilyobacter polytropus (strain ATCC 51220 / DSM 2926 / LMG 16218 / CuHBu1)</name>
    <dbReference type="NCBI Taxonomy" id="572544"/>
    <lineage>
        <taxon>Bacteria</taxon>
        <taxon>Fusobacteriati</taxon>
        <taxon>Fusobacteriota</taxon>
        <taxon>Fusobacteriia</taxon>
        <taxon>Fusobacteriales</taxon>
        <taxon>Fusobacteriaceae</taxon>
        <taxon>Ilyobacter</taxon>
    </lineage>
</organism>
<evidence type="ECO:0000256" key="1">
    <source>
        <dbReference type="ARBA" id="ARBA00007358"/>
    </source>
</evidence>
<sequence>MNFIFDIPATVFFGDNKIVETGNLLKGFGTTKTMIVCDKAMLDLGFVDKVISSLEEENIEYVIFDSVMPNPTDVLMHEGAKIAEEKNINSFVAIGGGSVMDSAKAINILLTNKGKIADYEGINKVAISTLPLIMIPTTSGTASEVTSVSVVTDTKRHKKMVIAGQFVGGNIALCDPSLTMKLPKGITASTGMDALTHAIEAYVSKWASPVTDAMALKSIKLIMESLEEAVLKSSKISREKMMLGSVTAGMAFNSALLGLVHSLAHPLSAHYDIAHGVANAIFLPYVVEYNIETFGDKLKPLAESMGIEIGGLDEKTLADSVVNKLIDLSETIKIPKLKSLNIPKEDFKMLAEEAMLEMSTMTNPKETNVDDLIMIIEKAYLR</sequence>
<gene>
    <name evidence="6" type="ordered locus">Ilyop_0471</name>
</gene>
<comment type="similarity">
    <text evidence="1">Belongs to the iron-containing alcohol dehydrogenase family.</text>
</comment>
<dbReference type="FunFam" id="3.40.50.1970:FF:000003">
    <property type="entry name" value="Alcohol dehydrogenase, iron-containing"/>
    <property type="match status" value="1"/>
</dbReference>
<feature type="domain" description="Alcohol dehydrogenase iron-type/glycerol dehydrogenase GldA" evidence="4">
    <location>
        <begin position="8"/>
        <end position="176"/>
    </location>
</feature>
<keyword evidence="7" id="KW-1185">Reference proteome</keyword>
<protein>
    <submittedName>
        <fullName evidence="6">Iron-containing alcohol dehydrogenase</fullName>
    </submittedName>
</protein>
<dbReference type="InterPro" id="IPR001670">
    <property type="entry name" value="ADH_Fe/GldA"/>
</dbReference>
<dbReference type="AlphaFoldDB" id="E3HBA8"/>
<dbReference type="STRING" id="572544.Ilyop_0471"/>
<evidence type="ECO:0000256" key="2">
    <source>
        <dbReference type="ARBA" id="ARBA00023002"/>
    </source>
</evidence>
<dbReference type="InterPro" id="IPR056798">
    <property type="entry name" value="ADH_Fe_C"/>
</dbReference>
<dbReference type="FunFam" id="1.20.1090.10:FF:000001">
    <property type="entry name" value="Aldehyde-alcohol dehydrogenase"/>
    <property type="match status" value="1"/>
</dbReference>
<reference evidence="6 7" key="1">
    <citation type="journal article" date="2010" name="Stand. Genomic Sci.">
        <title>Complete genome sequence of Ilyobacter polytropus type strain (CuHbu1).</title>
        <authorList>
            <person name="Sikorski J."/>
            <person name="Chertkov O."/>
            <person name="Lapidus A."/>
            <person name="Nolan M."/>
            <person name="Lucas S."/>
            <person name="Del Rio T.G."/>
            <person name="Tice H."/>
            <person name="Cheng J.F."/>
            <person name="Tapia R."/>
            <person name="Han C."/>
            <person name="Goodwin L."/>
            <person name="Pitluck S."/>
            <person name="Liolios K."/>
            <person name="Ivanova N."/>
            <person name="Mavromatis K."/>
            <person name="Mikhailova N."/>
            <person name="Pati A."/>
            <person name="Chen A."/>
            <person name="Palaniappan K."/>
            <person name="Land M."/>
            <person name="Hauser L."/>
            <person name="Chang Y.J."/>
            <person name="Jeffries C.D."/>
            <person name="Brambilla E."/>
            <person name="Yasawong M."/>
            <person name="Rohde M."/>
            <person name="Pukall R."/>
            <person name="Spring S."/>
            <person name="Goker M."/>
            <person name="Woyke T."/>
            <person name="Bristow J."/>
            <person name="Eisen J.A."/>
            <person name="Markowitz V."/>
            <person name="Hugenholtz P."/>
            <person name="Kyrpides N.C."/>
            <person name="Klenk H.P."/>
        </authorList>
    </citation>
    <scope>NUCLEOTIDE SEQUENCE [LARGE SCALE GENOMIC DNA]</scope>
    <source>
        <strain evidence="7">ATCC 51220 / DSM 2926 / LMG 16218 / CuHBu1</strain>
    </source>
</reference>
<dbReference type="Proteomes" id="UP000006875">
    <property type="component" value="Chromosome"/>
</dbReference>
<dbReference type="EMBL" id="CP002281">
    <property type="protein sequence ID" value="ADO82259.1"/>
    <property type="molecule type" value="Genomic_DNA"/>
</dbReference>
<proteinExistence type="inferred from homology"/>
<evidence type="ECO:0000313" key="7">
    <source>
        <dbReference type="Proteomes" id="UP000006875"/>
    </source>
</evidence>
<dbReference type="GO" id="GO:0046872">
    <property type="term" value="F:metal ion binding"/>
    <property type="evidence" value="ECO:0007669"/>
    <property type="project" value="InterPro"/>
</dbReference>
<dbReference type="PROSITE" id="PS00913">
    <property type="entry name" value="ADH_IRON_1"/>
    <property type="match status" value="1"/>
</dbReference>
<dbReference type="HOGENOM" id="CLU_007207_0_0_0"/>
<feature type="domain" description="Fe-containing alcohol dehydrogenase-like C-terminal" evidence="5">
    <location>
        <begin position="187"/>
        <end position="380"/>
    </location>
</feature>
<dbReference type="KEGG" id="ipo:Ilyop_0471"/>
<dbReference type="Pfam" id="PF25137">
    <property type="entry name" value="ADH_Fe_C"/>
    <property type="match status" value="1"/>
</dbReference>
<dbReference type="Pfam" id="PF00465">
    <property type="entry name" value="Fe-ADH"/>
    <property type="match status" value="1"/>
</dbReference>
<dbReference type="eggNOG" id="COG1454">
    <property type="taxonomic scope" value="Bacteria"/>
</dbReference>
<dbReference type="Gene3D" id="1.20.1090.10">
    <property type="entry name" value="Dehydroquinate synthase-like - alpha domain"/>
    <property type="match status" value="1"/>
</dbReference>
<dbReference type="RefSeq" id="WP_013386929.1">
    <property type="nucleotide sequence ID" value="NC_014632.1"/>
</dbReference>
<evidence type="ECO:0000313" key="6">
    <source>
        <dbReference type="EMBL" id="ADO82259.1"/>
    </source>
</evidence>
<evidence type="ECO:0000259" key="4">
    <source>
        <dbReference type="Pfam" id="PF00465"/>
    </source>
</evidence>
<keyword evidence="2" id="KW-0560">Oxidoreductase</keyword>
<dbReference type="Gene3D" id="3.40.50.1970">
    <property type="match status" value="1"/>
</dbReference>
<dbReference type="SUPFAM" id="SSF56796">
    <property type="entry name" value="Dehydroquinate synthase-like"/>
    <property type="match status" value="1"/>
</dbReference>
<keyword evidence="3" id="KW-0520">NAD</keyword>
<dbReference type="PROSITE" id="PS00060">
    <property type="entry name" value="ADH_IRON_2"/>
    <property type="match status" value="1"/>
</dbReference>
<evidence type="ECO:0000256" key="3">
    <source>
        <dbReference type="ARBA" id="ARBA00023027"/>
    </source>
</evidence>
<dbReference type="OrthoDB" id="9801156at2"/>